<keyword evidence="11 17" id="KW-0401">Integrin</keyword>
<feature type="domain" description="Integrin alpha third immunoglobulin-like" evidence="20">
    <location>
        <begin position="777"/>
        <end position="988"/>
    </location>
</feature>
<keyword evidence="22" id="KW-1185">Reference proteome</keyword>
<evidence type="ECO:0000259" key="18">
    <source>
        <dbReference type="Pfam" id="PF08441"/>
    </source>
</evidence>
<feature type="transmembrane region" description="Helical" evidence="17">
    <location>
        <begin position="999"/>
        <end position="1021"/>
    </location>
</feature>
<keyword evidence="5" id="KW-0479">Metal-binding</keyword>
<dbReference type="InterPro" id="IPR048285">
    <property type="entry name" value="Integrin_alpha_Ig-like_2"/>
</dbReference>
<feature type="repeat" description="FG-GAP" evidence="16">
    <location>
        <begin position="112"/>
        <end position="173"/>
    </location>
</feature>
<dbReference type="OrthoDB" id="5317514at2759"/>
<feature type="domain" description="Integrin alpha first immunoglubulin-like" evidence="18">
    <location>
        <begin position="473"/>
        <end position="628"/>
    </location>
</feature>
<evidence type="ECO:0000313" key="22">
    <source>
        <dbReference type="Proteomes" id="UP000287033"/>
    </source>
</evidence>
<evidence type="ECO:0000256" key="12">
    <source>
        <dbReference type="ARBA" id="ARBA00023136"/>
    </source>
</evidence>
<dbReference type="GO" id="GO:0009897">
    <property type="term" value="C:external side of plasma membrane"/>
    <property type="evidence" value="ECO:0007669"/>
    <property type="project" value="TreeGrafter"/>
</dbReference>
<reference evidence="21 22" key="1">
    <citation type="journal article" date="2018" name="Nat. Ecol. Evol.">
        <title>Shark genomes provide insights into elasmobranch evolution and the origin of vertebrates.</title>
        <authorList>
            <person name="Hara Y"/>
            <person name="Yamaguchi K"/>
            <person name="Onimaru K"/>
            <person name="Kadota M"/>
            <person name="Koyanagi M"/>
            <person name="Keeley SD"/>
            <person name="Tatsumi K"/>
            <person name="Tanaka K"/>
            <person name="Motone F"/>
            <person name="Kageyama Y"/>
            <person name="Nozu R"/>
            <person name="Adachi N"/>
            <person name="Nishimura O"/>
            <person name="Nakagawa R"/>
            <person name="Tanegashima C"/>
            <person name="Kiyatake I"/>
            <person name="Matsumoto R"/>
            <person name="Murakumo K"/>
            <person name="Nishida K"/>
            <person name="Terakita A"/>
            <person name="Kuratani S"/>
            <person name="Sato K"/>
            <person name="Hyodo S Kuraku.S."/>
        </authorList>
    </citation>
    <scope>NUCLEOTIDE SEQUENCE [LARGE SCALE GENOMIC DNA]</scope>
</reference>
<keyword evidence="4 17" id="KW-0812">Transmembrane</keyword>
<dbReference type="InterPro" id="IPR032695">
    <property type="entry name" value="Integrin_dom_sf"/>
</dbReference>
<dbReference type="GO" id="GO:0046872">
    <property type="term" value="F:metal ion binding"/>
    <property type="evidence" value="ECO:0007669"/>
    <property type="project" value="UniProtKB-KW"/>
</dbReference>
<dbReference type="PANTHER" id="PTHR23220">
    <property type="entry name" value="INTEGRIN ALPHA"/>
    <property type="match status" value="1"/>
</dbReference>
<dbReference type="STRING" id="137246.A0A401RS95"/>
<dbReference type="GO" id="GO:0007160">
    <property type="term" value="P:cell-matrix adhesion"/>
    <property type="evidence" value="ECO:0007669"/>
    <property type="project" value="TreeGrafter"/>
</dbReference>
<dbReference type="FunFam" id="1.20.5.930:FF:000001">
    <property type="entry name" value="Integrin subunit alpha V"/>
    <property type="match status" value="1"/>
</dbReference>
<evidence type="ECO:0000259" key="19">
    <source>
        <dbReference type="Pfam" id="PF20805"/>
    </source>
</evidence>
<organism evidence="21 22">
    <name type="scientific">Chiloscyllium punctatum</name>
    <name type="common">Brownbanded bambooshark</name>
    <name type="synonym">Hemiscyllium punctatum</name>
    <dbReference type="NCBI Taxonomy" id="137246"/>
    <lineage>
        <taxon>Eukaryota</taxon>
        <taxon>Metazoa</taxon>
        <taxon>Chordata</taxon>
        <taxon>Craniata</taxon>
        <taxon>Vertebrata</taxon>
        <taxon>Chondrichthyes</taxon>
        <taxon>Elasmobranchii</taxon>
        <taxon>Galeomorphii</taxon>
        <taxon>Galeoidea</taxon>
        <taxon>Orectolobiformes</taxon>
        <taxon>Hemiscylliidae</taxon>
        <taxon>Chiloscyllium</taxon>
    </lineage>
</organism>
<evidence type="ECO:0000256" key="11">
    <source>
        <dbReference type="ARBA" id="ARBA00023037"/>
    </source>
</evidence>
<evidence type="ECO:0000256" key="13">
    <source>
        <dbReference type="ARBA" id="ARBA00023157"/>
    </source>
</evidence>
<dbReference type="Pfam" id="PF01839">
    <property type="entry name" value="FG-GAP"/>
    <property type="match status" value="2"/>
</dbReference>
<gene>
    <name evidence="21" type="ORF">chiPu_0000176</name>
</gene>
<evidence type="ECO:0000256" key="14">
    <source>
        <dbReference type="ARBA" id="ARBA00023170"/>
    </source>
</evidence>
<keyword evidence="6 17" id="KW-0732">Signal</keyword>
<evidence type="ECO:0000256" key="4">
    <source>
        <dbReference type="ARBA" id="ARBA00022692"/>
    </source>
</evidence>
<dbReference type="InterPro" id="IPR048286">
    <property type="entry name" value="Integrin_alpha_Ig-like_3"/>
</dbReference>
<dbReference type="Proteomes" id="UP000287033">
    <property type="component" value="Unassembled WGS sequence"/>
</dbReference>
<dbReference type="PRINTS" id="PR01185">
    <property type="entry name" value="INTEGRINA"/>
</dbReference>
<dbReference type="FunFam" id="2.60.40.1460:FF:000001">
    <property type="entry name" value="Integrin, alpha V"/>
    <property type="match status" value="1"/>
</dbReference>
<keyword evidence="13" id="KW-1015">Disulfide bond</keyword>
<keyword evidence="15" id="KW-0325">Glycoprotein</keyword>
<dbReference type="PROSITE" id="PS51470">
    <property type="entry name" value="FG_GAP"/>
    <property type="match status" value="6"/>
</dbReference>
<dbReference type="FunFam" id="2.130.10.130:FF:000003">
    <property type="entry name" value="Integrin alpha V"/>
    <property type="match status" value="1"/>
</dbReference>
<dbReference type="InterPro" id="IPR018184">
    <property type="entry name" value="Integrin_alpha_C_CS"/>
</dbReference>
<feature type="repeat" description="FG-GAP" evidence="16">
    <location>
        <begin position="178"/>
        <end position="230"/>
    </location>
</feature>
<evidence type="ECO:0000256" key="15">
    <source>
        <dbReference type="ARBA" id="ARBA00023180"/>
    </source>
</evidence>
<dbReference type="AlphaFoldDB" id="A0A401RS95"/>
<dbReference type="PANTHER" id="PTHR23220:SF5">
    <property type="entry name" value="INTEGRIN ALPHA-8"/>
    <property type="match status" value="1"/>
</dbReference>
<sequence length="1050" mass="116409">MPLSRYRQRFGPRSRLFHLLSLLVPGCVAFNLEVSRPAVYSGPPGSYFGYSVDFYSPDQNTVSVLVGAPKANTSQPGIVEGGAVYFCSWAAGGATCSQIPFDRSSNRSIRINGTREPIEFKSNQWFGATVKSHKEKVVACAPLYHWRTLKLTQEKDPVGTCYVAVQNFSVYAEYSPCRSNQPDPEGQGFCQAGFSLDFTQNGYLVLGGPGSFYWQGQVITAGIFEILNGYDFRDMQRTVNGERQTGVAPADYDDNYLGYSVAVGEFTGDSQQEFVAGIPRGAEAFGYVAIINATDMTFILNFTGEQMASYFGYTVAVSDINNDGLDDVLVGAPLFMDRESDGKLKEVGLVYLYLQEEEFLFKDPQKLLGMEVFGRFGSAVAPLADVNQDGYYDIAVGVPFGGEDRRGKVLIYNGQSSGLNSKPSQVLEGLWPSESMPPGFGFTLRGGSDIDRNEYPDLVVGAFGASKVALYRARPVVTVDAQLLLNPSIINPANKSCQLLGSETLVSCFTVQVSATVSGHGIPDTVVLDASLQLDRLKQKGGIERTLFLNSHRPQHAFHFVVGKSERSKYQEFTVYLTDEKEFRDKLTPIIVSLNYSLSESPPSEDLKPIINYYSETFLQKQAHILLDCGKDNVCIPALKLSATPDRQQLIFGDENPLTLIINGRNEGEGAYEAELNVIIPSEADYIGVIRNNEALSKLSCAYKVDNSTQMVVCDLGNPMTAGTNLSMGLRFSVQHLETADASISFDLQIKSSNKDNSSSNLVQVQINVSAVAQVYVRGVSHPEQIFLPITDWKIKERPKKEEHIGPVVQHVYELHNSGPSAIRAGVMEVDWPSHYRDEYLLYILQIKTNGPLHCYTNTTINPLQLETVNRSALGEHISLRNPTTTTHYITRREVRLPQPLKYDYARMLNCSNIDCTKIVCDVGQLGRGQSAVLNVWSRIWVETFLKRRNSHYSLQSLVSFVVKEMAYKIQPEELPSTSTVIRTSVIWATPDASLAIPLWVIILAVLVGLLVLAILILVMWKFGFFDRARPPQDDMTDREQLHPEKTTDA</sequence>
<evidence type="ECO:0000313" key="21">
    <source>
        <dbReference type="EMBL" id="GCC21014.1"/>
    </source>
</evidence>
<protein>
    <submittedName>
        <fullName evidence="21">Uncharacterized protein</fullName>
    </submittedName>
</protein>
<evidence type="ECO:0000256" key="17">
    <source>
        <dbReference type="RuleBase" id="RU003762"/>
    </source>
</evidence>
<dbReference type="GO" id="GO:0005178">
    <property type="term" value="F:integrin binding"/>
    <property type="evidence" value="ECO:0007669"/>
    <property type="project" value="TreeGrafter"/>
</dbReference>
<dbReference type="InterPro" id="IPR028994">
    <property type="entry name" value="Integrin_alpha_N"/>
</dbReference>
<evidence type="ECO:0000256" key="6">
    <source>
        <dbReference type="ARBA" id="ARBA00022729"/>
    </source>
</evidence>
<keyword evidence="14 17" id="KW-0675">Receptor</keyword>
<dbReference type="Gene3D" id="2.60.40.1460">
    <property type="entry name" value="Integrin domains. Chain A, domain 2"/>
    <property type="match status" value="1"/>
</dbReference>
<evidence type="ECO:0000256" key="3">
    <source>
        <dbReference type="ARBA" id="ARBA00022685"/>
    </source>
</evidence>
<evidence type="ECO:0000259" key="20">
    <source>
        <dbReference type="Pfam" id="PF20806"/>
    </source>
</evidence>
<keyword evidence="8" id="KW-0106">Calcium</keyword>
<dbReference type="InterPro" id="IPR013517">
    <property type="entry name" value="FG-GAP"/>
</dbReference>
<evidence type="ECO:0000256" key="16">
    <source>
        <dbReference type="PROSITE-ProRule" id="PRU00803"/>
    </source>
</evidence>
<feature type="domain" description="Integrin alpha second immunoglobulin-like" evidence="19">
    <location>
        <begin position="629"/>
        <end position="769"/>
    </location>
</feature>
<keyword evidence="10 17" id="KW-1133">Transmembrane helix</keyword>
<evidence type="ECO:0000256" key="2">
    <source>
        <dbReference type="ARBA" id="ARBA00008054"/>
    </source>
</evidence>
<evidence type="ECO:0000256" key="5">
    <source>
        <dbReference type="ARBA" id="ARBA00022723"/>
    </source>
</evidence>
<evidence type="ECO:0000256" key="9">
    <source>
        <dbReference type="ARBA" id="ARBA00022889"/>
    </source>
</evidence>
<feature type="repeat" description="FG-GAP" evidence="16">
    <location>
        <begin position="33"/>
        <end position="96"/>
    </location>
</feature>
<dbReference type="InterPro" id="IPR000413">
    <property type="entry name" value="Integrin_alpha"/>
</dbReference>
<evidence type="ECO:0000256" key="1">
    <source>
        <dbReference type="ARBA" id="ARBA00004479"/>
    </source>
</evidence>
<feature type="signal peptide" evidence="17">
    <location>
        <begin position="1"/>
        <end position="29"/>
    </location>
</feature>
<keyword evidence="12 17" id="KW-0472">Membrane</keyword>
<feature type="chain" id="PRO_5018817299" evidence="17">
    <location>
        <begin position="30"/>
        <end position="1050"/>
    </location>
</feature>
<comment type="similarity">
    <text evidence="2 17">Belongs to the integrin alpha chain family.</text>
</comment>
<evidence type="ECO:0000256" key="8">
    <source>
        <dbReference type="ARBA" id="ARBA00022837"/>
    </source>
</evidence>
<dbReference type="GO" id="GO:0008305">
    <property type="term" value="C:integrin complex"/>
    <property type="evidence" value="ECO:0007669"/>
    <property type="project" value="InterPro"/>
</dbReference>
<dbReference type="Pfam" id="PF20806">
    <property type="entry name" value="Integrin_A_Ig_3"/>
    <property type="match status" value="1"/>
</dbReference>
<comment type="subcellular location">
    <subcellularLocation>
        <location evidence="1 17">Membrane</location>
        <topology evidence="1 17">Single-pass type I membrane protein</topology>
    </subcellularLocation>
</comment>
<dbReference type="EMBL" id="BEZZ01000002">
    <property type="protein sequence ID" value="GCC21014.1"/>
    <property type="molecule type" value="Genomic_DNA"/>
</dbReference>
<accession>A0A401RS95</accession>
<dbReference type="SMART" id="SM00191">
    <property type="entry name" value="Int_alpha"/>
    <property type="match status" value="5"/>
</dbReference>
<dbReference type="GO" id="GO:0007229">
    <property type="term" value="P:integrin-mediated signaling pathway"/>
    <property type="evidence" value="ECO:0007669"/>
    <property type="project" value="UniProtKB-KW"/>
</dbReference>
<keyword evidence="9 17" id="KW-0130">Cell adhesion</keyword>
<dbReference type="PROSITE" id="PS00242">
    <property type="entry name" value="INTEGRIN_ALPHA"/>
    <property type="match status" value="1"/>
</dbReference>
<evidence type="ECO:0000256" key="10">
    <source>
        <dbReference type="ARBA" id="ARBA00022989"/>
    </source>
</evidence>
<dbReference type="FunFam" id="2.60.40.1510:FF:000001">
    <property type="entry name" value="Integrin alpha V"/>
    <property type="match status" value="1"/>
</dbReference>
<dbReference type="InterPro" id="IPR013519">
    <property type="entry name" value="Int_alpha_beta-p"/>
</dbReference>
<dbReference type="OMA" id="XMASYFG"/>
<dbReference type="Gene3D" id="2.130.10.130">
    <property type="entry name" value="Integrin alpha, N-terminal"/>
    <property type="match status" value="1"/>
</dbReference>
<feature type="repeat" description="FG-GAP" evidence="16">
    <location>
        <begin position="363"/>
        <end position="421"/>
    </location>
</feature>
<dbReference type="GO" id="GO:0033627">
    <property type="term" value="P:cell adhesion mediated by integrin"/>
    <property type="evidence" value="ECO:0007669"/>
    <property type="project" value="TreeGrafter"/>
</dbReference>
<keyword evidence="7" id="KW-0677">Repeat</keyword>
<dbReference type="Pfam" id="PF08441">
    <property type="entry name" value="Integrin_A_Ig_1"/>
    <property type="match status" value="1"/>
</dbReference>
<dbReference type="Gene3D" id="2.60.40.1510">
    <property type="entry name" value="ntegrin, alpha v. Chain A, domain 3"/>
    <property type="match status" value="1"/>
</dbReference>
<dbReference type="InterPro" id="IPR013649">
    <property type="entry name" value="Integrin_alpha_Ig-like_1"/>
</dbReference>
<dbReference type="GO" id="GO:0098609">
    <property type="term" value="P:cell-cell adhesion"/>
    <property type="evidence" value="ECO:0007669"/>
    <property type="project" value="TreeGrafter"/>
</dbReference>
<dbReference type="SUPFAM" id="SSF69318">
    <property type="entry name" value="Integrin alpha N-terminal domain"/>
    <property type="match status" value="1"/>
</dbReference>
<feature type="repeat" description="FG-GAP" evidence="16">
    <location>
        <begin position="425"/>
        <end position="488"/>
    </location>
</feature>
<name>A0A401RS95_CHIPU</name>
<proteinExistence type="inferred from homology"/>
<dbReference type="Gene3D" id="2.60.40.1530">
    <property type="entry name" value="ntegrin, alpha v. Chain A, domain 4"/>
    <property type="match status" value="1"/>
</dbReference>
<comment type="caution">
    <text evidence="21">The sequence shown here is derived from an EMBL/GenBank/DDBJ whole genome shotgun (WGS) entry which is preliminary data.</text>
</comment>
<feature type="repeat" description="FG-GAP" evidence="16">
    <location>
        <begin position="297"/>
        <end position="362"/>
    </location>
</feature>
<dbReference type="SUPFAM" id="SSF69179">
    <property type="entry name" value="Integrin domains"/>
    <property type="match status" value="3"/>
</dbReference>
<dbReference type="Gene3D" id="1.20.5.930">
    <property type="entry name" value="Bicelle-embedded integrin alpha(iib) transmembrane segment"/>
    <property type="match status" value="1"/>
</dbReference>
<keyword evidence="3" id="KW-0165">Cleavage on pair of basic residues</keyword>
<dbReference type="Pfam" id="PF20805">
    <property type="entry name" value="Integrin_A_Ig_2"/>
    <property type="match status" value="1"/>
</dbReference>
<evidence type="ECO:0000256" key="7">
    <source>
        <dbReference type="ARBA" id="ARBA00022737"/>
    </source>
</evidence>